<dbReference type="Proteomes" id="UP000663946">
    <property type="component" value="Plasmid pQ15_94_1"/>
</dbReference>
<dbReference type="RefSeq" id="WP_333722464.1">
    <property type="nucleotide sequence ID" value="NZ_CP049218.1"/>
</dbReference>
<dbReference type="PANTHER" id="PTHR43236">
    <property type="entry name" value="ANTITOXIN HIGA1"/>
    <property type="match status" value="1"/>
</dbReference>
<dbReference type="PANTHER" id="PTHR43236:SF1">
    <property type="entry name" value="BLL7220 PROTEIN"/>
    <property type="match status" value="1"/>
</dbReference>
<keyword evidence="2" id="KW-0614">Plasmid</keyword>
<dbReference type="EMBL" id="CP049218">
    <property type="protein sequence ID" value="QTG16558.1"/>
    <property type="molecule type" value="Genomic_DNA"/>
</dbReference>
<dbReference type="Gene3D" id="1.10.10.2910">
    <property type="match status" value="1"/>
</dbReference>
<organism evidence="2 3">
    <name type="scientific">Agrobacterium tumefaciens</name>
    <dbReference type="NCBI Taxonomy" id="358"/>
    <lineage>
        <taxon>Bacteria</taxon>
        <taxon>Pseudomonadati</taxon>
        <taxon>Pseudomonadota</taxon>
        <taxon>Alphaproteobacteria</taxon>
        <taxon>Hyphomicrobiales</taxon>
        <taxon>Rhizobiaceae</taxon>
        <taxon>Rhizobium/Agrobacterium group</taxon>
        <taxon>Agrobacterium</taxon>
        <taxon>Agrobacterium tumefaciens complex</taxon>
    </lineage>
</organism>
<proteinExistence type="predicted"/>
<dbReference type="InterPro" id="IPR010359">
    <property type="entry name" value="IrrE_HExxH"/>
</dbReference>
<feature type="domain" description="IrrE N-terminal-like" evidence="1">
    <location>
        <begin position="89"/>
        <end position="170"/>
    </location>
</feature>
<evidence type="ECO:0000313" key="3">
    <source>
        <dbReference type="Proteomes" id="UP000663946"/>
    </source>
</evidence>
<gene>
    <name evidence="2" type="ORF">G6M86_24970</name>
</gene>
<accession>A0AAJ4TD30</accession>
<dbReference type="InterPro" id="IPR052345">
    <property type="entry name" value="Rad_response_metalloprotease"/>
</dbReference>
<sequence>MSSQNFVVPPRSWDSIGQVADQFRRNLGLESTPYMPVIDILEKVLDNQLNFVRFEVGDDHDMGGAEGLTDPNGEFIIIHQDVYEAAVNGDGRARFTVAHEIGHLFLHTGIPLARASNDGSIKPFRMSEPQANQFAAEFLMPRHLSLRHYSRAELCTVFGVSEEAASNRIKFLQSRGLI</sequence>
<dbReference type="Pfam" id="PF06114">
    <property type="entry name" value="Peptidase_M78"/>
    <property type="match status" value="1"/>
</dbReference>
<dbReference type="AlphaFoldDB" id="A0AAJ4TD30"/>
<evidence type="ECO:0000259" key="1">
    <source>
        <dbReference type="Pfam" id="PF06114"/>
    </source>
</evidence>
<reference evidence="2" key="1">
    <citation type="submission" date="2020-02" db="EMBL/GenBank/DDBJ databases">
        <title>Unexpected conservation and global transmission of agrobacterial virulence plasmids.</title>
        <authorList>
            <person name="Weisberg A.J."/>
            <person name="Davis E.W. II"/>
            <person name="Tabima J.R."/>
            <person name="Belcher M.S."/>
            <person name="Miller M."/>
            <person name="Kuo C.-H."/>
            <person name="Loper J.E."/>
            <person name="Grunwald N.J."/>
            <person name="Putnam M.L."/>
            <person name="Chang J.H."/>
        </authorList>
    </citation>
    <scope>NUCLEOTIDE SEQUENCE</scope>
    <source>
        <strain evidence="2">Q15/94</strain>
        <plasmid evidence="2">pQ15_94_1</plasmid>
    </source>
</reference>
<evidence type="ECO:0000313" key="2">
    <source>
        <dbReference type="EMBL" id="QTG16558.1"/>
    </source>
</evidence>
<protein>
    <submittedName>
        <fullName evidence="2">ImmA/IrrE family metallo-endopeptidase</fullName>
    </submittedName>
</protein>
<geneLocation type="plasmid" evidence="2 3">
    <name>pQ15_94_1</name>
</geneLocation>
<name>A0AAJ4TD30_AGRTU</name>